<sequence>MALNSTVVIDKRWVFNGTVCQLWYFSFSSRNSPNKSVPRLEYESGCVSPLTSRANCGFRKSSWIQCGSLANGGQLASWKWVHPERQIFVLEDRLGESVNAARGPCRPQTVVPQLSSGGVSILKSYKVSLLTGKGEWYSRCRIGSERGTDGIVEKGFPKCRVHSVEDVMRKALVVVVTRLWFHQVPLRSSRWCSNTIIVGASVWVMTMLKKLPLDAVLVVQCLHLSLRLSVSVRVCLGLSVSQYQSVCVLSGHLRGILGYGYLNYLS</sequence>
<name>A0A371BZS7_YARLL</name>
<proteinExistence type="predicted"/>
<protein>
    <submittedName>
        <fullName evidence="1">Uncharacterized protein</fullName>
    </submittedName>
</protein>
<evidence type="ECO:0000313" key="1">
    <source>
        <dbReference type="EMBL" id="RDW23608.1"/>
    </source>
</evidence>
<organism evidence="1 2">
    <name type="scientific">Yarrowia lipolytica</name>
    <name type="common">Candida lipolytica</name>
    <dbReference type="NCBI Taxonomy" id="4952"/>
    <lineage>
        <taxon>Eukaryota</taxon>
        <taxon>Fungi</taxon>
        <taxon>Dikarya</taxon>
        <taxon>Ascomycota</taxon>
        <taxon>Saccharomycotina</taxon>
        <taxon>Dipodascomycetes</taxon>
        <taxon>Dipodascales</taxon>
        <taxon>Dipodascales incertae sedis</taxon>
        <taxon>Yarrowia</taxon>
    </lineage>
</organism>
<dbReference type="VEuPathDB" id="FungiDB:YALI0_B01100g"/>
<dbReference type="VEuPathDB" id="FungiDB:YALI1_B01878g"/>
<gene>
    <name evidence="1" type="ORF">B0I71DRAFT_148880</name>
</gene>
<dbReference type="Proteomes" id="UP000256601">
    <property type="component" value="Unassembled WGS sequence"/>
</dbReference>
<dbReference type="EMBL" id="KZ859073">
    <property type="protein sequence ID" value="RDW23608.1"/>
    <property type="molecule type" value="Genomic_DNA"/>
</dbReference>
<accession>A0A371BZS7</accession>
<evidence type="ECO:0000313" key="2">
    <source>
        <dbReference type="Proteomes" id="UP000256601"/>
    </source>
</evidence>
<dbReference type="AlphaFoldDB" id="A0A371BZS7"/>
<reference evidence="1 2" key="1">
    <citation type="submission" date="2018-07" db="EMBL/GenBank/DDBJ databases">
        <title>Draft Genome Assemblies for Five Robust Yarrowia lipolytica Strains Exhibiting High Lipid Production and Pentose Sugar Utilization and Sugar Alcohol Secretion from Undetoxified Lignocellulosic Biomass Hydrolysates.</title>
        <authorList>
            <consortium name="DOE Joint Genome Institute"/>
            <person name="Walker C."/>
            <person name="Ryu S."/>
            <person name="Na H."/>
            <person name="Zane M."/>
            <person name="LaButti K."/>
            <person name="Lipzen A."/>
            <person name="Haridas S."/>
            <person name="Barry K."/>
            <person name="Grigoriev I.V."/>
            <person name="Quarterman J."/>
            <person name="Slininger P."/>
            <person name="Dien B."/>
            <person name="Trinh C.T."/>
        </authorList>
    </citation>
    <scope>NUCLEOTIDE SEQUENCE [LARGE SCALE GENOMIC DNA]</scope>
    <source>
        <strain evidence="1 2">YB392</strain>
    </source>
</reference>